<evidence type="ECO:0000313" key="3">
    <source>
        <dbReference type="Proteomes" id="UP000254235"/>
    </source>
</evidence>
<protein>
    <recommendedName>
        <fullName evidence="4">Outer membrane protein beta-barrel domain-containing protein</fullName>
    </recommendedName>
</protein>
<dbReference type="Proteomes" id="UP000254235">
    <property type="component" value="Unassembled WGS sequence"/>
</dbReference>
<feature type="signal peptide" evidence="1">
    <location>
        <begin position="1"/>
        <end position="19"/>
    </location>
</feature>
<feature type="chain" id="PRO_5016870687" description="Outer membrane protein beta-barrel domain-containing protein" evidence="1">
    <location>
        <begin position="20"/>
        <end position="1074"/>
    </location>
</feature>
<dbReference type="GeneID" id="78571233"/>
<evidence type="ECO:0008006" key="4">
    <source>
        <dbReference type="Google" id="ProtNLM"/>
    </source>
</evidence>
<reference evidence="2 3" key="1">
    <citation type="submission" date="2018-06" db="EMBL/GenBank/DDBJ databases">
        <authorList>
            <consortium name="Pathogen Informatics"/>
            <person name="Doyle S."/>
        </authorList>
    </citation>
    <scope>NUCLEOTIDE SEQUENCE [LARGE SCALE GENOMIC DNA]</scope>
    <source>
        <strain evidence="2 3">NCTC13043</strain>
    </source>
</reference>
<dbReference type="RefSeq" id="WP_115083587.1">
    <property type="nucleotide sequence ID" value="NZ_UGTP01000001.1"/>
</dbReference>
<evidence type="ECO:0000256" key="1">
    <source>
        <dbReference type="SAM" id="SignalP"/>
    </source>
</evidence>
<name>A0A379F3J1_9BACT</name>
<dbReference type="EMBL" id="UGTP01000001">
    <property type="protein sequence ID" value="SUC12934.1"/>
    <property type="molecule type" value="Genomic_DNA"/>
</dbReference>
<evidence type="ECO:0000313" key="2">
    <source>
        <dbReference type="EMBL" id="SUC12934.1"/>
    </source>
</evidence>
<keyword evidence="1" id="KW-0732">Signal</keyword>
<accession>A0A379F3J1</accession>
<organism evidence="2 3">
    <name type="scientific">Prevotella pallens</name>
    <dbReference type="NCBI Taxonomy" id="60133"/>
    <lineage>
        <taxon>Bacteria</taxon>
        <taxon>Pseudomonadati</taxon>
        <taxon>Bacteroidota</taxon>
        <taxon>Bacteroidia</taxon>
        <taxon>Bacteroidales</taxon>
        <taxon>Prevotellaceae</taxon>
        <taxon>Prevotella</taxon>
    </lineage>
</organism>
<dbReference type="AlphaFoldDB" id="A0A379F3J1"/>
<sequence>MNRIVPLVMAFFAIITLQAQTPISQPTDTVVRDLSELEQKMQAEDITAKIDTAYYGTPKQRNFNALDYSLDNRHRYQGDKWTKGGFGKHTFLDLGAGAVFYQHNNDYQLTTQAGIHLRIGKELSPMSSFRLGIGGELGYISGEANVNWTMRANADYLFNFSNYLLGYRPDRPLSVSGILGLGFQHSHLTKYNGSAVARTMKDKATSYNIHTGLQFKFLAGTHAALAIEPYIMAGTEGMDLDKASKFNHFSIGYGVNLSYIWYFYNNMSAQKDAGDFQKHFTDDKRLFLEDPARLRWRRPWFFEYSIGPSYYYSTNLKVGKTIGYSVSANIGQWMSSAIGLRAGINLTNAAWTKASETTSLLGKSGVSLDAMLNPFGFTRHYNWDSPVGLNLYGGYELGQLQLVHTNINDKTSGRYAGYRLGAQFWAKITNDLRLTFEPNYILIEHFDRPDGRMKYSQTDFKLGLAVLFRNKLQRNYDVNNAKNDLPESGFFMGGGFGWNTTINKWRYTGKSRGLLLNFNGFVGYNFNMYSGAKLMVDYVANPIWQKNGSGNFYKFTYKNTFISADYQFNVLNAMTGYRPGRRWNVELYGGPSLVLSKYGKKADVGANFGGMLSYRVLPYLSLFYSHTVYWMPSSHYDSDQIYTTPGAISNVLTVGAKYHLDGFIKTIKNLPWKTAPSSGLHRFFLDYGYGYANYPMLPSKGKDSWGTSMQLSLGLWANSFLGARVGLNMAKGVDMTTTHTTNGQTEDIHHAIGLGTIAGDVLINPMGLSKNYNQHSLVGANILLGYQNGWLVMNDAEHTIKGSRITVDGFRVGLQLWTRLSRDLRLNIEPMYSSLNAHDNIYINATGNTLYRTREMDSTPLKLGNSFSVRVGLTVPFNRIARYEDADMTSFVSKKPMRFFAALGGGWNILLTKHRFKDSGAKINLSAFGGYKLNEVSAVRLGLEYMMDNVKYAYIENNIASFNEDKRNILFVSADFQLDLLAYFRGYRPNRAWNVALYAGPAIGIQTNKEHSKDGAINLGMTVSHQIAKNFSAFYNHNIYLMGFLGRDSLLPGTNLLGKITALNCIDFGVMYNW</sequence>
<dbReference type="OrthoDB" id="1054911at2"/>
<proteinExistence type="predicted"/>
<gene>
    <name evidence="2" type="ORF">NCTC13043_01554</name>
</gene>